<keyword evidence="2" id="KW-1185">Reference proteome</keyword>
<comment type="caution">
    <text evidence="1">The sequence shown here is derived from an EMBL/GenBank/DDBJ whole genome shotgun (WGS) entry which is preliminary data.</text>
</comment>
<gene>
    <name evidence="1" type="ORF">PL8927_170004</name>
</gene>
<organism evidence="1 2">
    <name type="scientific">Planktothrix serta PCC 8927</name>
    <dbReference type="NCBI Taxonomy" id="671068"/>
    <lineage>
        <taxon>Bacteria</taxon>
        <taxon>Bacillati</taxon>
        <taxon>Cyanobacteriota</taxon>
        <taxon>Cyanophyceae</taxon>
        <taxon>Oscillatoriophycideae</taxon>
        <taxon>Oscillatoriales</taxon>
        <taxon>Microcoleaceae</taxon>
        <taxon>Planktothrix</taxon>
    </lineage>
</organism>
<protein>
    <submittedName>
        <fullName evidence="1">Uncharacterized protein</fullName>
    </submittedName>
</protein>
<dbReference type="EMBL" id="CZCU02000079">
    <property type="protein sequence ID" value="VXD12257.1"/>
    <property type="molecule type" value="Genomic_DNA"/>
</dbReference>
<accession>A0A7Z9DUZ5</accession>
<reference evidence="1" key="1">
    <citation type="submission" date="2019-10" db="EMBL/GenBank/DDBJ databases">
        <authorList>
            <consortium name="Genoscope - CEA"/>
            <person name="William W."/>
        </authorList>
    </citation>
    <scope>NUCLEOTIDE SEQUENCE [LARGE SCALE GENOMIC DNA]</scope>
    <source>
        <strain evidence="1">BBR_PRJEB10992</strain>
    </source>
</reference>
<dbReference type="AlphaFoldDB" id="A0A7Z9DUZ5"/>
<sequence>MLNDQEIERLRQAILATVASPIIGSIEDYTWEAIFHYIKNIPVSDPALGRTKLLYDAVNLTTKTGWSLKSLQINNMRRGNTFWFVIQRADIIKKAVQLGFQDLTEQSLPQQLGAAIIQHWNEKILTRSIYSVNLNSFTRTN</sequence>
<name>A0A7Z9DUZ5_9CYAN</name>
<dbReference type="RefSeq" id="WP_197047303.1">
    <property type="nucleotide sequence ID" value="NZ_LR734835.1"/>
</dbReference>
<evidence type="ECO:0000313" key="2">
    <source>
        <dbReference type="Proteomes" id="UP000184550"/>
    </source>
</evidence>
<proteinExistence type="predicted"/>
<dbReference type="Proteomes" id="UP000184550">
    <property type="component" value="Unassembled WGS sequence"/>
</dbReference>
<evidence type="ECO:0000313" key="1">
    <source>
        <dbReference type="EMBL" id="VXD12257.1"/>
    </source>
</evidence>